<feature type="domain" description="RNA polymerase sigma-70 region 2" evidence="6">
    <location>
        <begin position="50"/>
        <end position="106"/>
    </location>
</feature>
<dbReference type="InterPro" id="IPR014322">
    <property type="entry name" value="RNA_pol_sigma-B/F/G"/>
</dbReference>
<dbReference type="NCBIfam" id="TIGR02937">
    <property type="entry name" value="sigma70-ECF"/>
    <property type="match status" value="1"/>
</dbReference>
<dbReference type="NCBIfam" id="TIGR02980">
    <property type="entry name" value="SigBFG"/>
    <property type="match status" value="1"/>
</dbReference>
<evidence type="ECO:0000256" key="2">
    <source>
        <dbReference type="ARBA" id="ARBA00023082"/>
    </source>
</evidence>
<evidence type="ECO:0000313" key="8">
    <source>
        <dbReference type="EMBL" id="PKZ17587.1"/>
    </source>
</evidence>
<dbReference type="InterPro" id="IPR014284">
    <property type="entry name" value="RNA_pol_sigma-70_dom"/>
</dbReference>
<dbReference type="SUPFAM" id="SSF88946">
    <property type="entry name" value="Sigma2 domain of RNA polymerase sigma factors"/>
    <property type="match status" value="1"/>
</dbReference>
<evidence type="ECO:0000256" key="3">
    <source>
        <dbReference type="ARBA" id="ARBA00023125"/>
    </source>
</evidence>
<dbReference type="PRINTS" id="PR00046">
    <property type="entry name" value="SIGMA70FCT"/>
</dbReference>
<feature type="domain" description="RNA polymerase sigma-70 region 3" evidence="5">
    <location>
        <begin position="119"/>
        <end position="181"/>
    </location>
</feature>
<dbReference type="GO" id="GO:0016987">
    <property type="term" value="F:sigma factor activity"/>
    <property type="evidence" value="ECO:0007669"/>
    <property type="project" value="UniProtKB-KW"/>
</dbReference>
<dbReference type="CDD" id="cd06171">
    <property type="entry name" value="Sigma70_r4"/>
    <property type="match status" value="1"/>
</dbReference>
<dbReference type="Pfam" id="PF04542">
    <property type="entry name" value="Sigma70_r2"/>
    <property type="match status" value="1"/>
</dbReference>
<dbReference type="SUPFAM" id="SSF88659">
    <property type="entry name" value="Sigma3 and sigma4 domains of RNA polymerase sigma factors"/>
    <property type="match status" value="2"/>
</dbReference>
<dbReference type="Gene3D" id="1.20.120.1810">
    <property type="match status" value="1"/>
</dbReference>
<dbReference type="Proteomes" id="UP000234335">
    <property type="component" value="Unassembled WGS sequence"/>
</dbReference>
<evidence type="ECO:0000313" key="9">
    <source>
        <dbReference type="Proteomes" id="UP000234335"/>
    </source>
</evidence>
<keyword evidence="4" id="KW-0804">Transcription</keyword>
<dbReference type="PANTHER" id="PTHR30385:SF4">
    <property type="entry name" value="RNA POLYMERASE SIGMA-E FACTOR"/>
    <property type="match status" value="1"/>
</dbReference>
<evidence type="ECO:0000259" key="7">
    <source>
        <dbReference type="Pfam" id="PF04545"/>
    </source>
</evidence>
<keyword evidence="2" id="KW-0731">Sigma factor</keyword>
<dbReference type="EMBL" id="PKGS01000001">
    <property type="protein sequence ID" value="PKZ17587.1"/>
    <property type="molecule type" value="Genomic_DNA"/>
</dbReference>
<keyword evidence="9" id="KW-1185">Reference proteome</keyword>
<dbReference type="Pfam" id="PF04545">
    <property type="entry name" value="Sigma70_r4"/>
    <property type="match status" value="1"/>
</dbReference>
<name>A0A2I1MBU2_9FIRM</name>
<keyword evidence="3" id="KW-0238">DNA-binding</keyword>
<sequence length="262" mass="31006">MTKNKKPDKNDKEYKEEIKRKFEEYYETRDKNLRDELIEEHMYIVDILSNKYVGKGIEKEDLYQVASLGLIYAVERFDPNKGYEFSSFATPTIMGELKRYFRDKGWVIRVPRRIQNLYKKINNAKKVLPQELQRTPTVKDIADYLGEDEETILETMEASKVYSPQSLDMKYQVQKGENSIDLADMIGEEDRNFDSVELSDLIDKSTARLNELEKEILQLRYYEGRTQIDIAETLDISQMTVSRIEKKILQKFTLELEKMETM</sequence>
<gene>
    <name evidence="8" type="ORF">CYJ34_02430</name>
</gene>
<reference evidence="8 9" key="1">
    <citation type="submission" date="2017-12" db="EMBL/GenBank/DDBJ databases">
        <title>Phylogenetic diversity of female urinary microbiome.</title>
        <authorList>
            <person name="Thomas-White K."/>
            <person name="Wolfe A.J."/>
        </authorList>
    </citation>
    <scope>NUCLEOTIDE SEQUENCE [LARGE SCALE GENOMIC DNA]</scope>
    <source>
        <strain evidence="8 9">UMB0119</strain>
    </source>
</reference>
<dbReference type="Pfam" id="PF04539">
    <property type="entry name" value="Sigma70_r3"/>
    <property type="match status" value="1"/>
</dbReference>
<accession>A0A2I1MBU2</accession>
<evidence type="ECO:0000259" key="6">
    <source>
        <dbReference type="Pfam" id="PF04542"/>
    </source>
</evidence>
<evidence type="ECO:0000256" key="4">
    <source>
        <dbReference type="ARBA" id="ARBA00023163"/>
    </source>
</evidence>
<dbReference type="RefSeq" id="WP_101539746.1">
    <property type="nucleotide sequence ID" value="NZ_CALTZC010000028.1"/>
</dbReference>
<dbReference type="InterPro" id="IPR000943">
    <property type="entry name" value="RNA_pol_sigma70"/>
</dbReference>
<dbReference type="InterPro" id="IPR013325">
    <property type="entry name" value="RNA_pol_sigma_r2"/>
</dbReference>
<dbReference type="Gene3D" id="1.10.10.10">
    <property type="entry name" value="Winged helix-like DNA-binding domain superfamily/Winged helix DNA-binding domain"/>
    <property type="match status" value="2"/>
</dbReference>
<protein>
    <submittedName>
        <fullName evidence="8">B/F/G family RNA polymerase sigma-70 factor</fullName>
    </submittedName>
</protein>
<comment type="caution">
    <text evidence="8">The sequence shown here is derived from an EMBL/GenBank/DDBJ whole genome shotgun (WGS) entry which is preliminary data.</text>
</comment>
<evidence type="ECO:0000256" key="1">
    <source>
        <dbReference type="ARBA" id="ARBA00023015"/>
    </source>
</evidence>
<keyword evidence="1" id="KW-0805">Transcription regulation</keyword>
<dbReference type="InterPro" id="IPR007624">
    <property type="entry name" value="RNA_pol_sigma70_r3"/>
</dbReference>
<proteinExistence type="predicted"/>
<evidence type="ECO:0000259" key="5">
    <source>
        <dbReference type="Pfam" id="PF04539"/>
    </source>
</evidence>
<organism evidence="8 9">
    <name type="scientific">Anaerococcus octavius</name>
    <dbReference type="NCBI Taxonomy" id="54007"/>
    <lineage>
        <taxon>Bacteria</taxon>
        <taxon>Bacillati</taxon>
        <taxon>Bacillota</taxon>
        <taxon>Tissierellia</taxon>
        <taxon>Tissierellales</taxon>
        <taxon>Peptoniphilaceae</taxon>
        <taxon>Anaerococcus</taxon>
    </lineage>
</organism>
<dbReference type="InterPro" id="IPR007627">
    <property type="entry name" value="RNA_pol_sigma70_r2"/>
</dbReference>
<dbReference type="InterPro" id="IPR007630">
    <property type="entry name" value="RNA_pol_sigma70_r4"/>
</dbReference>
<dbReference type="GO" id="GO:0006352">
    <property type="term" value="P:DNA-templated transcription initiation"/>
    <property type="evidence" value="ECO:0007669"/>
    <property type="project" value="InterPro"/>
</dbReference>
<dbReference type="InterPro" id="IPR013324">
    <property type="entry name" value="RNA_pol_sigma_r3/r4-like"/>
</dbReference>
<dbReference type="InterPro" id="IPR036388">
    <property type="entry name" value="WH-like_DNA-bd_sf"/>
</dbReference>
<dbReference type="GO" id="GO:0003677">
    <property type="term" value="F:DNA binding"/>
    <property type="evidence" value="ECO:0007669"/>
    <property type="project" value="UniProtKB-KW"/>
</dbReference>
<feature type="domain" description="RNA polymerase sigma-70 region 4" evidence="7">
    <location>
        <begin position="207"/>
        <end position="251"/>
    </location>
</feature>
<dbReference type="PANTHER" id="PTHR30385">
    <property type="entry name" value="SIGMA FACTOR F FLAGELLAR"/>
    <property type="match status" value="1"/>
</dbReference>
<dbReference type="AlphaFoldDB" id="A0A2I1MBU2"/>